<dbReference type="GO" id="GO:0005524">
    <property type="term" value="F:ATP binding"/>
    <property type="evidence" value="ECO:0007669"/>
    <property type="project" value="InterPro"/>
</dbReference>
<dbReference type="GO" id="GO:0006304">
    <property type="term" value="P:DNA modification"/>
    <property type="evidence" value="ECO:0007669"/>
    <property type="project" value="InterPro"/>
</dbReference>
<feature type="compositionally biased region" description="Polar residues" evidence="2">
    <location>
        <begin position="302"/>
        <end position="311"/>
    </location>
</feature>
<dbReference type="InterPro" id="IPR014001">
    <property type="entry name" value="Helicase_ATP-bd"/>
</dbReference>
<feature type="coiled-coil region" evidence="1">
    <location>
        <begin position="2064"/>
        <end position="2091"/>
    </location>
</feature>
<feature type="region of interest" description="Disordered" evidence="2">
    <location>
        <begin position="2118"/>
        <end position="2155"/>
    </location>
</feature>
<dbReference type="PROSITE" id="PS51194">
    <property type="entry name" value="HELICASE_CTER"/>
    <property type="match status" value="1"/>
</dbReference>
<dbReference type="GO" id="GO:0009007">
    <property type="term" value="F:site-specific DNA-methyltransferase (adenine-specific) activity"/>
    <property type="evidence" value="ECO:0007669"/>
    <property type="project" value="UniProtKB-EC"/>
</dbReference>
<feature type="compositionally biased region" description="Basic and acidic residues" evidence="2">
    <location>
        <begin position="2120"/>
        <end position="2130"/>
    </location>
</feature>
<dbReference type="Pfam" id="PF00176">
    <property type="entry name" value="SNF2-rel_dom"/>
    <property type="match status" value="1"/>
</dbReference>
<sequence>MNNQKQENLKQLFKEAFQQVTTDPESFMQFLNQIKLLHKYDLTSQLFIHGQKPHASYIADFDTWKSLGRYVKKGEKAITVLHREQNRMIISHFFDVSQTVGKEIRFPDYTFNDEKWALFFSQEIQDQIDEQIDLNADPIIRRLSIDLGVSLAKSKSLGVEIPKIKDTELTQLQNFSLFVEILTNANKINQFLSKEILVYKKEREREDELRILRERDRTIDSENRVSRQRTTREIWENSRRQASGRKSSGISNQVDGRRTNEVGTRDRQEGMGQSNRIDGSSGESQSINASSTSELRRKSEDSITISGTSNRTRNERDSIDGNFNSDIKDLEEKQSSESFFVEKNPDYEEITPDFTEEELNNILRRGSGIEGGKIRIYHLYQQTLSKKERVSFLKEEYGWSGSTLDIQGSSFSMMDCRPGKGITVIKKINNEDYERVMKWSEVEERIGLLIRQNEYLTEEELKLVQSKKEESVKEELSQMDTEAEELTLFDLEEIETEEKPVVTEGYGTEVAFILKTEKRNKEINHDETMFEQFSRNKATGFSFENIDVAQFYPSKTRDKIKANLEAIRLSKEISQTPGRITTDKEREILAKYVGWGGLASIFDERDDQYLSERNQLKVLLSAEDYRAARESVLTAYYTDPRIIQAIYQKIESMGFKGGTILDPSTGTGNFFSAMPKTIRENSTLYGVELDPITGKIAQQLHPDANIEITGFEKTPLNKNKFDLVISNIPFDNFKIEDTNYSRKYSIHDYFIKKALDSVKEGGIVAVITSMSTMDKSDSSIRREYAEKADLLGAIRLPSNAFKKIAGTDVVTDILFFQKNSERELKYSPSWVFDGTDPEIPEVIMNNYFIRHKEMVLGDLAIKNFRGQTLTVKPREGDLIDHLNQAFLNFDGQINSSTKEETIELTSKETEVSKAEIPLFNYGIINNEVYYNNAGEIEKYSGSQKATEQIKGLVEIKEALISVIEIQRSIDYSQKEFQLALNKLNDRYDSFVSSYGSIDKLWKVFSRDEYCPLLKAIEIVQEDGTVQKDDIFFRATIRQIEEITQVETAQEALQLSINRQMKVDLDYMVSIYPKDKETIIDELEDSIFINPTKYQGDIYGDVWETREEYLSGDVKQKLAEAKLAIESYPEIFQKNVSALEQSQPTPLKAGDIDYSLGATWIPTEIYQSFMYELFETPQYMQRNGIIQLEYDSYASKYFIRGKSRDENALTTNKYGTKRANAYLILENSLNLLKVEVRDRVIDDDGKKRYELNPKETMYARTKQEELQETFKSWVMNHSEVLEELHAIYEERFNRIVPRTYDGSQLEFPGLNQKITLRPAQQNVVARILHEGRALMAHSVGAGKTLSMITAGMMMKEHGLIKKPLYVVPNHLVGDFGTELLRFYPAKKVLITTKKDFEKSKRKEFVSRIAVGEYDAVIIGHSQFEKITLSPERQKKMLQEEIDRVSEAVAEYQMNNEEESWSIKQMISFEKRLNERLEKLNKQDKKDHMIYFEDLGVDFLFVDEAHVYKNLYSYTKLSNVAGVNASNSLRASDMEMKVKYLLEENNQRGVVFATGTPISNSMSEMFTMQKYLQPDVLEAYGVSHFDAWASTFGEIISSLEINPEGSGYQMKNRFAKFHNLPELMNMFNLVADIQTPDMLKLPVPEVKTGKAQIVVTEPIPYQKDKVEELGNRAMAIRERKVTPDVDNMLKITNEAKLMALDPRLLEDYDPEKYDSEDLKKTKLATCANKVFAIWKETKNTHSTQMIFSDSGTPTPKKFNVYDEMKRLLVDKGIPEEEIVFIHDAKNDKQREEMFEKMRKGSIRIMLGSTSKVGTGTNVQNKLIAAHHIDCPWRPSDIQQRDGRIIRQGNENKEIQIFRYVTKGTFDSFLWQIQEQKQTYISQVMSGKAISRSVDELSETVLDASEVKALATGNPLIAEKMKLDNEISRLRMLQSAFLNEQESLKRKVEQNYPKKIQEIKQSITQLEKDIELSKQYSNNEFQVQLMNMTYDSRTEATQKLEQLCQTYNRSEEFIEVGAYQGFSIFLKHSEMQYGQLEMKLQSEGGRYTTLIDPQAGIGMVRRIENVVQKLPEQVLEKQKQLKETEEKLEIAKKQLGQSFPQEEELKEKVAEQTRINTEIECSLSKKTDRHSTDEEIMEDEETNYSIEKSSEEEIEMGM</sequence>
<dbReference type="InterPro" id="IPR011639">
    <property type="entry name" value="MethylTrfase_TaqI-like_dom"/>
</dbReference>
<dbReference type="PRINTS" id="PR00507">
    <property type="entry name" value="N12N6MTFRASE"/>
</dbReference>
<feature type="coiled-coil region" evidence="1">
    <location>
        <begin position="1433"/>
        <end position="1481"/>
    </location>
</feature>
<gene>
    <name evidence="4" type="ORF">CYQ77_08560</name>
</gene>
<keyword evidence="4" id="KW-0378">Hydrolase</keyword>
<dbReference type="Pfam" id="PF00271">
    <property type="entry name" value="Helicase_C"/>
    <property type="match status" value="1"/>
</dbReference>
<feature type="compositionally biased region" description="Polar residues" evidence="2">
    <location>
        <begin position="271"/>
        <end position="293"/>
    </location>
</feature>
<dbReference type="InterPro" id="IPR029063">
    <property type="entry name" value="SAM-dependent_MTases_sf"/>
</dbReference>
<dbReference type="InterPro" id="IPR052933">
    <property type="entry name" value="DNA_Protect_Modify"/>
</dbReference>
<evidence type="ECO:0000259" key="3">
    <source>
        <dbReference type="PROSITE" id="PS51194"/>
    </source>
</evidence>
<dbReference type="InterPro" id="IPR027417">
    <property type="entry name" value="P-loop_NTPase"/>
</dbReference>
<comment type="caution">
    <text evidence="4">The sequence shown here is derived from an EMBL/GenBank/DDBJ whole genome shotgun (WGS) entry which is preliminary data.</text>
</comment>
<name>A0AB37VT55_ENTFC</name>
<dbReference type="PANTHER" id="PTHR41313">
    <property type="entry name" value="ADENINE-SPECIFIC METHYLTRANSFERASE"/>
    <property type="match status" value="1"/>
</dbReference>
<accession>A0AB37VT55</accession>
<dbReference type="SUPFAM" id="SSF53335">
    <property type="entry name" value="S-adenosyl-L-methionine-dependent methyltransferases"/>
    <property type="match status" value="1"/>
</dbReference>
<feature type="compositionally biased region" description="Polar residues" evidence="2">
    <location>
        <begin position="240"/>
        <end position="254"/>
    </location>
</feature>
<keyword evidence="4" id="KW-0067">ATP-binding</keyword>
<evidence type="ECO:0000256" key="2">
    <source>
        <dbReference type="SAM" id="MobiDB-lite"/>
    </source>
</evidence>
<protein>
    <submittedName>
        <fullName evidence="4">Helicase</fullName>
    </submittedName>
</protein>
<evidence type="ECO:0000313" key="4">
    <source>
        <dbReference type="EMBL" id="RXU87402.1"/>
    </source>
</evidence>
<dbReference type="Proteomes" id="UP000289562">
    <property type="component" value="Unassembled WGS sequence"/>
</dbReference>
<evidence type="ECO:0000256" key="1">
    <source>
        <dbReference type="SAM" id="Coils"/>
    </source>
</evidence>
<dbReference type="SMART" id="SM00487">
    <property type="entry name" value="DEXDc"/>
    <property type="match status" value="1"/>
</dbReference>
<organism evidence="4 5">
    <name type="scientific">Enterococcus faecium</name>
    <name type="common">Streptococcus faecium</name>
    <dbReference type="NCBI Taxonomy" id="1352"/>
    <lineage>
        <taxon>Bacteria</taxon>
        <taxon>Bacillati</taxon>
        <taxon>Bacillota</taxon>
        <taxon>Bacilli</taxon>
        <taxon>Lactobacillales</taxon>
        <taxon>Enterococcaceae</taxon>
        <taxon>Enterococcus</taxon>
    </lineage>
</organism>
<evidence type="ECO:0000313" key="5">
    <source>
        <dbReference type="Proteomes" id="UP000289562"/>
    </source>
</evidence>
<keyword evidence="1" id="KW-0175">Coiled coil</keyword>
<feature type="compositionally biased region" description="Basic and acidic residues" evidence="2">
    <location>
        <begin position="221"/>
        <end position="239"/>
    </location>
</feature>
<keyword evidence="4" id="KW-0347">Helicase</keyword>
<feature type="domain" description="Helicase C-terminal" evidence="3">
    <location>
        <begin position="1723"/>
        <end position="1902"/>
    </location>
</feature>
<dbReference type="Pfam" id="PF07669">
    <property type="entry name" value="Eco57I"/>
    <property type="match status" value="1"/>
</dbReference>
<dbReference type="EMBL" id="PJVH01000024">
    <property type="protein sequence ID" value="RXU87402.1"/>
    <property type="molecule type" value="Genomic_DNA"/>
</dbReference>
<dbReference type="InterPro" id="IPR000330">
    <property type="entry name" value="SNF2_N"/>
</dbReference>
<proteinExistence type="predicted"/>
<dbReference type="Gene3D" id="3.40.50.300">
    <property type="entry name" value="P-loop containing nucleotide triphosphate hydrolases"/>
    <property type="match status" value="2"/>
</dbReference>
<dbReference type="PANTHER" id="PTHR41313:SF1">
    <property type="entry name" value="DNA METHYLASE ADENINE-SPECIFIC DOMAIN-CONTAINING PROTEIN"/>
    <property type="match status" value="1"/>
</dbReference>
<reference evidence="4 5" key="1">
    <citation type="submission" date="2017-12" db="EMBL/GenBank/DDBJ databases">
        <title>A pool of 800 enterococci isolated from chicken carcass rinse samples from New Zealand.</title>
        <authorList>
            <person name="Zhang J."/>
            <person name="Rogers L."/>
            <person name="Midwinter A."/>
            <person name="French N."/>
        </authorList>
    </citation>
    <scope>NUCLEOTIDE SEQUENCE [LARGE SCALE GENOMIC DNA]</scope>
    <source>
        <strain evidence="4 5">EN697</strain>
    </source>
</reference>
<dbReference type="SUPFAM" id="SSF52540">
    <property type="entry name" value="P-loop containing nucleoside triphosphate hydrolases"/>
    <property type="match status" value="2"/>
</dbReference>
<dbReference type="SMART" id="SM00490">
    <property type="entry name" value="HELICc"/>
    <property type="match status" value="1"/>
</dbReference>
<keyword evidence="4" id="KW-0547">Nucleotide-binding</keyword>
<feature type="compositionally biased region" description="Basic and acidic residues" evidence="2">
    <location>
        <begin position="255"/>
        <end position="269"/>
    </location>
</feature>
<dbReference type="GO" id="GO:0004386">
    <property type="term" value="F:helicase activity"/>
    <property type="evidence" value="ECO:0007669"/>
    <property type="project" value="UniProtKB-KW"/>
</dbReference>
<feature type="region of interest" description="Disordered" evidence="2">
    <location>
        <begin position="221"/>
        <end position="326"/>
    </location>
</feature>
<dbReference type="CDD" id="cd02440">
    <property type="entry name" value="AdoMet_MTases"/>
    <property type="match status" value="1"/>
</dbReference>
<dbReference type="Gene3D" id="3.40.50.150">
    <property type="entry name" value="Vaccinia Virus protein VP39"/>
    <property type="match status" value="1"/>
</dbReference>
<dbReference type="InterPro" id="IPR001650">
    <property type="entry name" value="Helicase_C-like"/>
</dbReference>
<dbReference type="RefSeq" id="WP_129160169.1">
    <property type="nucleotide sequence ID" value="NZ_PJUY01000048.1"/>
</dbReference>